<keyword evidence="4" id="KW-0804">Transcription</keyword>
<name>H1S4C1_9BURK</name>
<evidence type="ECO:0000256" key="1">
    <source>
        <dbReference type="ARBA" id="ARBA00009437"/>
    </source>
</evidence>
<keyword evidence="3" id="KW-0238">DNA-binding</keyword>
<dbReference type="AlphaFoldDB" id="H1S4C1"/>
<dbReference type="Pfam" id="PF00126">
    <property type="entry name" value="HTH_1"/>
    <property type="match status" value="1"/>
</dbReference>
<evidence type="ECO:0000313" key="7">
    <source>
        <dbReference type="EMBL" id="EHP42604.1"/>
    </source>
</evidence>
<dbReference type="PATRIC" id="fig|1127483.3.peg.2642"/>
<evidence type="ECO:0000256" key="2">
    <source>
        <dbReference type="ARBA" id="ARBA00023015"/>
    </source>
</evidence>
<reference evidence="7 8" key="1">
    <citation type="journal article" date="2012" name="J. Bacteriol.">
        <title>De Novo Genome Project of Cupriavidus basilensis OR16.</title>
        <authorList>
            <person name="Cserhati M."/>
            <person name="Kriszt B."/>
            <person name="Szoboszlay S."/>
            <person name="Toth A."/>
            <person name="Szabo I."/>
            <person name="Tancsics A."/>
            <person name="Nagy I."/>
            <person name="Horvath B."/>
            <person name="Nagy I."/>
            <person name="Kukolya J."/>
        </authorList>
    </citation>
    <scope>NUCLEOTIDE SEQUENCE [LARGE SCALE GENOMIC DNA]</scope>
    <source>
        <strain evidence="7 8">OR16</strain>
    </source>
</reference>
<feature type="region of interest" description="Disordered" evidence="5">
    <location>
        <begin position="230"/>
        <end position="253"/>
    </location>
</feature>
<dbReference type="GO" id="GO:0003700">
    <property type="term" value="F:DNA-binding transcription factor activity"/>
    <property type="evidence" value="ECO:0007669"/>
    <property type="project" value="InterPro"/>
</dbReference>
<evidence type="ECO:0000313" key="8">
    <source>
        <dbReference type="Proteomes" id="UP000005808"/>
    </source>
</evidence>
<proteinExistence type="inferred from homology"/>
<dbReference type="SUPFAM" id="SSF53850">
    <property type="entry name" value="Periplasmic binding protein-like II"/>
    <property type="match status" value="1"/>
</dbReference>
<dbReference type="CDD" id="cd05466">
    <property type="entry name" value="PBP2_LTTR_substrate"/>
    <property type="match status" value="1"/>
</dbReference>
<dbReference type="InterPro" id="IPR005119">
    <property type="entry name" value="LysR_subst-bd"/>
</dbReference>
<dbReference type="InterPro" id="IPR045761">
    <property type="entry name" value="ODP_dom"/>
</dbReference>
<dbReference type="SUPFAM" id="SSF56281">
    <property type="entry name" value="Metallo-hydrolase/oxidoreductase"/>
    <property type="match status" value="1"/>
</dbReference>
<dbReference type="PANTHER" id="PTHR43041:SF1">
    <property type="entry name" value="METALLO-BETA-LACTAMASE DOMAIN-CONTAINING PROTEIN"/>
    <property type="match status" value="1"/>
</dbReference>
<gene>
    <name evidence="7" type="ORF">OR16_13164</name>
</gene>
<accession>H1S4C1</accession>
<evidence type="ECO:0000256" key="4">
    <source>
        <dbReference type="ARBA" id="ARBA00023163"/>
    </source>
</evidence>
<evidence type="ECO:0000259" key="6">
    <source>
        <dbReference type="PROSITE" id="PS50931"/>
    </source>
</evidence>
<dbReference type="PANTHER" id="PTHR43041">
    <property type="entry name" value="HYDROLASE, METALLO-BETA-LACTAMASE SUPERFAMILY"/>
    <property type="match status" value="1"/>
</dbReference>
<dbReference type="PRINTS" id="PR00039">
    <property type="entry name" value="HTHLYSR"/>
</dbReference>
<evidence type="ECO:0000256" key="5">
    <source>
        <dbReference type="SAM" id="MobiDB-lite"/>
    </source>
</evidence>
<dbReference type="PROSITE" id="PS50931">
    <property type="entry name" value="HTH_LYSR"/>
    <property type="match status" value="1"/>
</dbReference>
<dbReference type="CDD" id="cd07709">
    <property type="entry name" value="flavodiiron_proteins_MBL-fold"/>
    <property type="match status" value="1"/>
</dbReference>
<comment type="caution">
    <text evidence="7">The sequence shown here is derived from an EMBL/GenBank/DDBJ whole genome shotgun (WGS) entry which is preliminary data.</text>
</comment>
<keyword evidence="2" id="KW-0805">Transcription regulation</keyword>
<dbReference type="GO" id="GO:0003677">
    <property type="term" value="F:DNA binding"/>
    <property type="evidence" value="ECO:0007669"/>
    <property type="project" value="UniProtKB-KW"/>
</dbReference>
<dbReference type="Gene3D" id="1.10.10.10">
    <property type="entry name" value="Winged helix-like DNA-binding domain superfamily/Winged helix DNA-binding domain"/>
    <property type="match status" value="1"/>
</dbReference>
<dbReference type="EMBL" id="AHJE01000030">
    <property type="protein sequence ID" value="EHP42604.1"/>
    <property type="molecule type" value="Genomic_DNA"/>
</dbReference>
<comment type="similarity">
    <text evidence="1">Belongs to the LysR transcriptional regulatory family.</text>
</comment>
<dbReference type="InterPro" id="IPR000847">
    <property type="entry name" value="LysR_HTH_N"/>
</dbReference>
<dbReference type="Pfam" id="PF03466">
    <property type="entry name" value="LysR_substrate"/>
    <property type="match status" value="1"/>
</dbReference>
<sequence>MNTRDIEAFIAVVEAGSMVRAATRLHLTQPGLTRRVQSLEALIGVALLDRQAKPLRPTAAGQEVYELGKRVLHATDDLMSRAARGAEVVGELRLGVPPFLSEMALDRPIDQLREQFPKLTVRVTAAWSPGLLEQAESGKIDVAAVLLPDGVAPPAALTARELGRYTTLVVAARGLAFPPKGASLGDLAAHPWGAQPGWLRHALGAAPRAGRRAPALQRRRGSIRRRVAALASGARHRHRRGHAGGAGRQRAPRCGAGGAGAQFSRGAHRVAAACAAAAQAGRAAGVAVQRAAGGHCRNGGRVRRGRAHGIGARFDGFLTGVKPPGRGHRYFRRFGERQTMAITLYDAGGHTCLLFSDLVEEEHGEVVQTNQFLIVDAGHGALIDPGGHMTYGELYLAISRYFPPKQLDYVLASHADPDIVASVGRWLTASDSRILISRVWARFLPHFCQAGKTQGRIVTIPDAGMPIALGNCTLLAVPAHFLHSEGNFQFYDPISKILFSGDLGAAMTSAQEAGAVVSDFAAHTHAMLPFHQRYMSGNRACRLWANMARGLDIEWIVPQHGPSFRGKAMVAQFIDWVSTLECGLDLLSQDNYRLPPLTTAAA</sequence>
<dbReference type="InterPro" id="IPR036866">
    <property type="entry name" value="RibonucZ/Hydroxyglut_hydro"/>
</dbReference>
<dbReference type="Pfam" id="PF19583">
    <property type="entry name" value="ODP"/>
    <property type="match status" value="1"/>
</dbReference>
<dbReference type="InterPro" id="IPR036390">
    <property type="entry name" value="WH_DNA-bd_sf"/>
</dbReference>
<dbReference type="SMART" id="SM00849">
    <property type="entry name" value="Lactamase_B"/>
    <property type="match status" value="1"/>
</dbReference>
<dbReference type="InterPro" id="IPR036388">
    <property type="entry name" value="WH-like_DNA-bd_sf"/>
</dbReference>
<organism evidence="7 8">
    <name type="scientific">Cupriavidus basilensis OR16</name>
    <dbReference type="NCBI Taxonomy" id="1127483"/>
    <lineage>
        <taxon>Bacteria</taxon>
        <taxon>Pseudomonadati</taxon>
        <taxon>Pseudomonadota</taxon>
        <taxon>Betaproteobacteria</taxon>
        <taxon>Burkholderiales</taxon>
        <taxon>Burkholderiaceae</taxon>
        <taxon>Cupriavidus</taxon>
    </lineage>
</organism>
<feature type="domain" description="HTH lysR-type" evidence="6">
    <location>
        <begin position="1"/>
        <end position="58"/>
    </location>
</feature>
<dbReference type="SUPFAM" id="SSF46785">
    <property type="entry name" value="Winged helix' DNA-binding domain"/>
    <property type="match status" value="1"/>
</dbReference>
<dbReference type="Proteomes" id="UP000005808">
    <property type="component" value="Unassembled WGS sequence"/>
</dbReference>
<dbReference type="Gene3D" id="3.40.190.10">
    <property type="entry name" value="Periplasmic binding protein-like II"/>
    <property type="match status" value="2"/>
</dbReference>
<protein>
    <submittedName>
        <fullName evidence="7">Beta-lactamase-like protein</fullName>
    </submittedName>
</protein>
<dbReference type="Gene3D" id="3.60.15.10">
    <property type="entry name" value="Ribonuclease Z/Hydroxyacylglutathione hydrolase-like"/>
    <property type="match status" value="1"/>
</dbReference>
<dbReference type="InterPro" id="IPR001279">
    <property type="entry name" value="Metallo-B-lactamas"/>
</dbReference>
<evidence type="ECO:0000256" key="3">
    <source>
        <dbReference type="ARBA" id="ARBA00023125"/>
    </source>
</evidence>